<gene>
    <name evidence="2" type="ORF">ASEP1449_LOCUS15896</name>
</gene>
<dbReference type="InterPro" id="IPR050410">
    <property type="entry name" value="CCR4/nocturin_mRNA_transcr"/>
</dbReference>
<dbReference type="SUPFAM" id="SSF56219">
    <property type="entry name" value="DNase I-like"/>
    <property type="match status" value="1"/>
</dbReference>
<dbReference type="EMBL" id="HBHQ01023516">
    <property type="protein sequence ID" value="CAD9824062.1"/>
    <property type="molecule type" value="Transcribed_RNA"/>
</dbReference>
<dbReference type="InterPro" id="IPR036691">
    <property type="entry name" value="Endo/exonu/phosph_ase_sf"/>
</dbReference>
<organism evidence="2">
    <name type="scientific">Attheya septentrionalis</name>
    <dbReference type="NCBI Taxonomy" id="420275"/>
    <lineage>
        <taxon>Eukaryota</taxon>
        <taxon>Sar</taxon>
        <taxon>Stramenopiles</taxon>
        <taxon>Ochrophyta</taxon>
        <taxon>Bacillariophyta</taxon>
        <taxon>Coscinodiscophyceae</taxon>
        <taxon>Chaetocerotophycidae</taxon>
        <taxon>Chaetocerotales</taxon>
        <taxon>Attheyaceae</taxon>
        <taxon>Attheya</taxon>
    </lineage>
</organism>
<dbReference type="GO" id="GO:0000175">
    <property type="term" value="F:3'-5'-RNA exonuclease activity"/>
    <property type="evidence" value="ECO:0007669"/>
    <property type="project" value="TreeGrafter"/>
</dbReference>
<evidence type="ECO:0000313" key="2">
    <source>
        <dbReference type="EMBL" id="CAD9824062.1"/>
    </source>
</evidence>
<feature type="region of interest" description="Disordered" evidence="1">
    <location>
        <begin position="408"/>
        <end position="439"/>
    </location>
</feature>
<feature type="compositionally biased region" description="Polar residues" evidence="1">
    <location>
        <begin position="410"/>
        <end position="425"/>
    </location>
</feature>
<name>A0A7S2XR60_9STRA</name>
<dbReference type="Gene3D" id="3.60.10.10">
    <property type="entry name" value="Endonuclease/exonuclease/phosphatase"/>
    <property type="match status" value="1"/>
</dbReference>
<evidence type="ECO:0000256" key="1">
    <source>
        <dbReference type="SAM" id="MobiDB-lite"/>
    </source>
</evidence>
<protein>
    <recommendedName>
        <fullName evidence="3">Endonuclease/exonuclease/phosphatase domain-containing protein</fullName>
    </recommendedName>
</protein>
<proteinExistence type="predicted"/>
<reference evidence="2" key="1">
    <citation type="submission" date="2021-01" db="EMBL/GenBank/DDBJ databases">
        <authorList>
            <person name="Corre E."/>
            <person name="Pelletier E."/>
            <person name="Niang G."/>
            <person name="Scheremetjew M."/>
            <person name="Finn R."/>
            <person name="Kale V."/>
            <person name="Holt S."/>
            <person name="Cochrane G."/>
            <person name="Meng A."/>
            <person name="Brown T."/>
            <person name="Cohen L."/>
        </authorList>
    </citation>
    <scope>NUCLEOTIDE SEQUENCE</scope>
    <source>
        <strain evidence="2">CCMP2084</strain>
    </source>
</reference>
<dbReference type="PANTHER" id="PTHR12121">
    <property type="entry name" value="CARBON CATABOLITE REPRESSOR PROTEIN 4"/>
    <property type="match status" value="1"/>
</dbReference>
<accession>A0A7S2XR60</accession>
<dbReference type="PANTHER" id="PTHR12121:SF31">
    <property type="entry name" value="FAMILY PROTEIN, PUTATIVE, EXPRESSED-RELATED"/>
    <property type="match status" value="1"/>
</dbReference>
<dbReference type="AlphaFoldDB" id="A0A7S2XR60"/>
<sequence>MTDPTCRQRQRKLRGGQIVSQTTHFVCQRKRPRPGRMAHLTRSSWVTFSLFLGSAIRSVELSRALTITTFNMLAPVHRSMHGKNSDRRESERREWWEPRMTGVAEFVREELGHSDIVLLQEWWFCPEFEELFDDITGSVFHRVAERRPGKDREDGMAVLVKKEGGVLEFQESHKILTGPERIAQLVQCRERKTQRTVLLANTHLSFPGSPDLQVNQRRQACEALLVTRALSKLGCTSNKSSIGSSSTSTVDSWSEESIVWSPPRLEVIGGDFNSNSHGLAAHYLESPKHEFVNCASASAEQSLTSGAGGRVNLGVTHFTHRGEDVSVDHIFARVTSSQTKPRTTSTTMPTTQCSALRMGYLDDIGTQVVDCQRGELAIQGKSLLSDHRPVTATLHWPHLVPRIQTDDADTSSFQKGDKTSSNQSEVYLPLDPLQSPWGG</sequence>
<evidence type="ECO:0008006" key="3">
    <source>
        <dbReference type="Google" id="ProtNLM"/>
    </source>
</evidence>